<comment type="caution">
    <text evidence="3">The sequence shown here is derived from an EMBL/GenBank/DDBJ whole genome shotgun (WGS) entry which is preliminary data.</text>
</comment>
<name>A0A318SPU2_9RHOB</name>
<dbReference type="SUPFAM" id="SSF63992">
    <property type="entry name" value="Dipeptide transport protein"/>
    <property type="match status" value="1"/>
</dbReference>
<dbReference type="Proteomes" id="UP000248311">
    <property type="component" value="Unassembled WGS sequence"/>
</dbReference>
<evidence type="ECO:0000313" key="3">
    <source>
        <dbReference type="EMBL" id="PYE83890.1"/>
    </source>
</evidence>
<feature type="binding site" evidence="2">
    <location>
        <position position="65"/>
    </location>
    <ligand>
        <name>Zn(2+)</name>
        <dbReference type="ChEBI" id="CHEBI:29105"/>
        <label>2</label>
    </ligand>
</feature>
<dbReference type="RefSeq" id="WP_220032319.1">
    <property type="nucleotide sequence ID" value="NZ_QJTE01000003.1"/>
</dbReference>
<evidence type="ECO:0000256" key="1">
    <source>
        <dbReference type="PIRSR" id="PIRSR015853-1"/>
    </source>
</evidence>
<keyword evidence="4" id="KW-1185">Reference proteome</keyword>
<evidence type="ECO:0000313" key="4">
    <source>
        <dbReference type="Proteomes" id="UP000248311"/>
    </source>
</evidence>
<reference evidence="3 4" key="1">
    <citation type="submission" date="2018-06" db="EMBL/GenBank/DDBJ databases">
        <title>Genomic Encyclopedia of Type Strains, Phase III (KMG-III): the genomes of soil and plant-associated and newly described type strains.</title>
        <authorList>
            <person name="Whitman W."/>
        </authorList>
    </citation>
    <scope>NUCLEOTIDE SEQUENCE [LARGE SCALE GENOMIC DNA]</scope>
    <source>
        <strain evidence="3 4">CECT 9025</strain>
    </source>
</reference>
<gene>
    <name evidence="3" type="ORF">DFP88_103251</name>
</gene>
<feature type="binding site" evidence="2">
    <location>
        <position position="139"/>
    </location>
    <ligand>
        <name>Zn(2+)</name>
        <dbReference type="ChEBI" id="CHEBI:29105"/>
        <label>2</label>
    </ligand>
</feature>
<dbReference type="InterPro" id="IPR007035">
    <property type="entry name" value="Peptidase_M55"/>
</dbReference>
<dbReference type="CDD" id="cd08663">
    <property type="entry name" value="DAP_dppA_1"/>
    <property type="match status" value="1"/>
</dbReference>
<proteinExistence type="predicted"/>
<evidence type="ECO:0000256" key="2">
    <source>
        <dbReference type="PIRSR" id="PIRSR015853-2"/>
    </source>
</evidence>
<dbReference type="InterPro" id="IPR036177">
    <property type="entry name" value="Peptidase_M55_sf"/>
</dbReference>
<dbReference type="Gene3D" id="3.40.50.10780">
    <property type="entry name" value="Dipeptide transport protein"/>
    <property type="match status" value="1"/>
</dbReference>
<dbReference type="Pfam" id="PF04951">
    <property type="entry name" value="Peptidase_M55"/>
    <property type="match status" value="1"/>
</dbReference>
<keyword evidence="2" id="KW-0862">Zinc</keyword>
<keyword evidence="2" id="KW-0479">Metal-binding</keyword>
<accession>A0A318SPU2</accession>
<dbReference type="EMBL" id="QJTE01000003">
    <property type="protein sequence ID" value="PYE83890.1"/>
    <property type="molecule type" value="Genomic_DNA"/>
</dbReference>
<dbReference type="AlphaFoldDB" id="A0A318SPU2"/>
<feature type="binding site" evidence="2">
    <location>
        <position position="13"/>
    </location>
    <ligand>
        <name>Zn(2+)</name>
        <dbReference type="ChEBI" id="CHEBI:29105"/>
        <label>2</label>
    </ligand>
</feature>
<organism evidence="3 4">
    <name type="scientific">Pseudoroseicyclus aestuarii</name>
    <dbReference type="NCBI Taxonomy" id="1795041"/>
    <lineage>
        <taxon>Bacteria</taxon>
        <taxon>Pseudomonadati</taxon>
        <taxon>Pseudomonadota</taxon>
        <taxon>Alphaproteobacteria</taxon>
        <taxon>Rhodobacterales</taxon>
        <taxon>Paracoccaceae</taxon>
        <taxon>Pseudoroseicyclus</taxon>
    </lineage>
</organism>
<feature type="binding site" evidence="2">
    <location>
        <position position="15"/>
    </location>
    <ligand>
        <name>Zn(2+)</name>
        <dbReference type="ChEBI" id="CHEBI:29105"/>
        <label>1</label>
    </ligand>
</feature>
<dbReference type="GO" id="GO:0046872">
    <property type="term" value="F:metal ion binding"/>
    <property type="evidence" value="ECO:0007669"/>
    <property type="project" value="UniProtKB-KW"/>
</dbReference>
<protein>
    <submittedName>
        <fullName evidence="3">D-amino peptidase</fullName>
    </submittedName>
</protein>
<dbReference type="Gene3D" id="3.30.1360.130">
    <property type="entry name" value="Dipeptide transport protein"/>
    <property type="match status" value="1"/>
</dbReference>
<feature type="active site" description="Nucleophile" evidence="1">
    <location>
        <position position="120"/>
    </location>
</feature>
<dbReference type="InterPro" id="IPR027476">
    <property type="entry name" value="DppA_N"/>
</dbReference>
<feature type="binding site" evidence="2">
    <location>
        <position position="13"/>
    </location>
    <ligand>
        <name>Zn(2+)</name>
        <dbReference type="ChEBI" id="CHEBI:29105"/>
        <label>1</label>
    </ligand>
</feature>
<dbReference type="PIRSF" id="PIRSF015853">
    <property type="entry name" value="Pep_DppA"/>
    <property type="match status" value="1"/>
</dbReference>
<sequence>MGTTAVRIYISVDIEGVAGVQHPRQGRLGEAAHEAARLLMVGEANAAVRGAFTGGATEVTVADSHGPMSNIPPDRLDPRARLVQGTPRPGSMTEGLTEDFDGLVLIGWHAAAGARGVLAHTISGRAFAEVRVNGLLAGEPTLFGGHAAELGVPLLAVSGDDCLCEEVTAQFPRARRIVVKHALGAAAADSLAPAAACALIEEDVAEAVRKAGCRAPEAPCSPPLDLRVTLTQQAYADAAALLPGTERIGSRCIRFGAETHEEAIRVLTAFALMAAGLD</sequence>
<feature type="binding site" evidence="2">
    <location>
        <position position="109"/>
    </location>
    <ligand>
        <name>Zn(2+)</name>
        <dbReference type="ChEBI" id="CHEBI:29105"/>
        <label>2</label>
    </ligand>
</feature>